<dbReference type="GO" id="GO:0016757">
    <property type="term" value="F:glycosyltransferase activity"/>
    <property type="evidence" value="ECO:0007669"/>
    <property type="project" value="InterPro"/>
</dbReference>
<name>A0A1C3SZU7_KLEPN</name>
<feature type="domain" description="Glycosyltransferase subfamily 4-like N-terminal" evidence="2">
    <location>
        <begin position="52"/>
        <end position="186"/>
    </location>
</feature>
<dbReference type="InterPro" id="IPR001296">
    <property type="entry name" value="Glyco_trans_1"/>
</dbReference>
<feature type="domain" description="Glycosyl transferase family 1" evidence="1">
    <location>
        <begin position="189"/>
        <end position="357"/>
    </location>
</feature>
<dbReference type="EMBL" id="LT603706">
    <property type="protein sequence ID" value="SCA95781.1"/>
    <property type="molecule type" value="Genomic_DNA"/>
</dbReference>
<organism evidence="3">
    <name type="scientific">Klebsiella pneumoniae</name>
    <dbReference type="NCBI Taxonomy" id="573"/>
    <lineage>
        <taxon>Bacteria</taxon>
        <taxon>Pseudomonadati</taxon>
        <taxon>Pseudomonadota</taxon>
        <taxon>Gammaproteobacteria</taxon>
        <taxon>Enterobacterales</taxon>
        <taxon>Enterobacteriaceae</taxon>
        <taxon>Klebsiella/Raoultella group</taxon>
        <taxon>Klebsiella</taxon>
        <taxon>Klebsiella pneumoniae complex</taxon>
    </lineage>
</organism>
<dbReference type="InterPro" id="IPR050194">
    <property type="entry name" value="Glycosyltransferase_grp1"/>
</dbReference>
<dbReference type="PANTHER" id="PTHR45947:SF14">
    <property type="entry name" value="SLL1723 PROTEIN"/>
    <property type="match status" value="1"/>
</dbReference>
<sequence>MKMKKKIIVFRNQLFKKSEIFITQQSEAISEFDVVYMGRRCLGDPPEGAQVITINNGNSLPSKFNEVMNSITMNPRVYEKHLLDMSNVELIHSHFAIDAMCALPLARNKSIPLVTTLHGFDVTTNKKAFLLSKSPSWINYYFFNKKLMSSGDKFICVSDFIANTAISKGFDENKIIKHYIGIDVDRIQVRDKSEEQQVILHVARLVEKKGTAILISALKRIIDKIGDYKLVIIGDGPLNIDLKKQVISLGLEKNVLFLGAQDHNTVMQWMRKATMFVLPSITASTGDAEGLGMVLLEAGATGIPIIGTNHGGIPEVIREGYNGFLIEERDVDSLAERILFLIENSTTRYDMGINARNYVSRYFNIEVQTQKLEQVYKELING</sequence>
<dbReference type="RefSeq" id="WP_077263646.1">
    <property type="nucleotide sequence ID" value="NZ_JAXUCN010000006.1"/>
</dbReference>
<evidence type="ECO:0000259" key="1">
    <source>
        <dbReference type="Pfam" id="PF00534"/>
    </source>
</evidence>
<dbReference type="AlphaFoldDB" id="A0A1C3SZU7"/>
<dbReference type="PANTHER" id="PTHR45947">
    <property type="entry name" value="SULFOQUINOVOSYL TRANSFERASE SQD2"/>
    <property type="match status" value="1"/>
</dbReference>
<evidence type="ECO:0000313" key="3">
    <source>
        <dbReference type="EMBL" id="SCA95781.1"/>
    </source>
</evidence>
<accession>A0A1C3SZU7</accession>
<dbReference type="Gene3D" id="3.40.50.2000">
    <property type="entry name" value="Glycogen Phosphorylase B"/>
    <property type="match status" value="2"/>
</dbReference>
<keyword evidence="3" id="KW-0808">Transferase</keyword>
<dbReference type="SUPFAM" id="SSF53756">
    <property type="entry name" value="UDP-Glycosyltransferase/glycogen phosphorylase"/>
    <property type="match status" value="1"/>
</dbReference>
<gene>
    <name evidence="3" type="primary">wclQ</name>
    <name evidence="3" type="synonym">KL130_00009</name>
</gene>
<reference evidence="3" key="1">
    <citation type="submission" date="2016-07" db="EMBL/GenBank/DDBJ databases">
        <authorList>
            <person name="Informatics P."/>
        </authorList>
    </citation>
    <scope>NUCLEOTIDE SEQUENCE</scope>
    <source>
        <strain evidence="3">INF090</strain>
    </source>
</reference>
<dbReference type="Pfam" id="PF13439">
    <property type="entry name" value="Glyco_transf_4"/>
    <property type="match status" value="1"/>
</dbReference>
<reference evidence="3" key="2">
    <citation type="submission" date="2016-08" db="EMBL/GenBank/DDBJ databases">
        <title>Klebsiella loci capsule.</title>
        <authorList>
            <person name="Holt K.E."/>
            <person name="Thomson N.R."/>
        </authorList>
    </citation>
    <scope>NUCLEOTIDE SEQUENCE</scope>
    <source>
        <strain evidence="3">INF090</strain>
    </source>
</reference>
<dbReference type="Pfam" id="PF00534">
    <property type="entry name" value="Glycos_transf_1"/>
    <property type="match status" value="1"/>
</dbReference>
<proteinExistence type="predicted"/>
<evidence type="ECO:0000259" key="2">
    <source>
        <dbReference type="Pfam" id="PF13439"/>
    </source>
</evidence>
<protein>
    <submittedName>
        <fullName evidence="3">Glycosyl transferase</fullName>
    </submittedName>
</protein>
<dbReference type="InterPro" id="IPR028098">
    <property type="entry name" value="Glyco_trans_4-like_N"/>
</dbReference>